<evidence type="ECO:0000256" key="3">
    <source>
        <dbReference type="ARBA" id="ARBA00022692"/>
    </source>
</evidence>
<dbReference type="EMBL" id="LHUR01000012">
    <property type="protein sequence ID" value="KOA20622.1"/>
    <property type="molecule type" value="Genomic_DNA"/>
</dbReference>
<gene>
    <name evidence="7" type="primary">mprF_1</name>
    <name evidence="6" type="synonym">mprF</name>
    <name evidence="7" type="ORF">CLHOM_07640</name>
</gene>
<dbReference type="GO" id="GO:0050071">
    <property type="term" value="F:phosphatidylglycerol lysyltransferase activity"/>
    <property type="evidence" value="ECO:0007669"/>
    <property type="project" value="UniProtKB-EC"/>
</dbReference>
<feature type="transmembrane region" description="Helical" evidence="6">
    <location>
        <begin position="12"/>
        <end position="29"/>
    </location>
</feature>
<dbReference type="Proteomes" id="UP000037043">
    <property type="component" value="Unassembled WGS sequence"/>
</dbReference>
<comment type="similarity">
    <text evidence="6">Belongs to the LPG synthase family.</text>
</comment>
<evidence type="ECO:0000256" key="5">
    <source>
        <dbReference type="ARBA" id="ARBA00023136"/>
    </source>
</evidence>
<evidence type="ECO:0000313" key="8">
    <source>
        <dbReference type="Proteomes" id="UP000037043"/>
    </source>
</evidence>
<keyword evidence="4 6" id="KW-1133">Transmembrane helix</keyword>
<evidence type="ECO:0000256" key="2">
    <source>
        <dbReference type="ARBA" id="ARBA00022475"/>
    </source>
</evidence>
<dbReference type="STRING" id="36844.SAMN04488501_103240"/>
<evidence type="ECO:0000256" key="6">
    <source>
        <dbReference type="RuleBase" id="RU363042"/>
    </source>
</evidence>
<keyword evidence="2" id="KW-1003">Cell membrane</keyword>
<keyword evidence="6" id="KW-0046">Antibiotic resistance</keyword>
<dbReference type="GO" id="GO:0046677">
    <property type="term" value="P:response to antibiotic"/>
    <property type="evidence" value="ECO:0007669"/>
    <property type="project" value="UniProtKB-KW"/>
</dbReference>
<comment type="function">
    <text evidence="6">Catalyzes the transfer of a lysyl group from L-lysyl-tRNA(Lys) to membrane-bound phosphatidylglycerol (PG), which produces lysylphosphatidylglycerol (LPG), a major component of the bacterial membrane with a positive net charge. LPG synthesis contributes to bacterial virulence as it is involved in the resistance mechanism against cationic antimicrobial peptides (CAMP) produces by the host's immune system (defensins, cathelicidins) and by the competing microorganisms.</text>
</comment>
<keyword evidence="6" id="KW-0443">Lipid metabolism</keyword>
<keyword evidence="3 6" id="KW-0812">Transmembrane</keyword>
<dbReference type="InterPro" id="IPR022791">
    <property type="entry name" value="L-PG_synthase/AglD"/>
</dbReference>
<comment type="catalytic activity">
    <reaction evidence="6">
        <text>L-lysyl-tRNA(Lys) + a 1,2-diacyl-sn-glycero-3-phospho-(1'-sn-glycerol) = a 1,2-diacyl-sn-glycero-3-phospho-1'-(3'-O-L-lysyl)-sn-glycerol + tRNA(Lys)</text>
        <dbReference type="Rhea" id="RHEA:10668"/>
        <dbReference type="Rhea" id="RHEA-COMP:9696"/>
        <dbReference type="Rhea" id="RHEA-COMP:9697"/>
        <dbReference type="ChEBI" id="CHEBI:64716"/>
        <dbReference type="ChEBI" id="CHEBI:75792"/>
        <dbReference type="ChEBI" id="CHEBI:78442"/>
        <dbReference type="ChEBI" id="CHEBI:78529"/>
        <dbReference type="EC" id="2.3.2.3"/>
    </reaction>
</comment>
<dbReference type="Pfam" id="PF03706">
    <property type="entry name" value="LPG_synthase_TM"/>
    <property type="match status" value="1"/>
</dbReference>
<organism evidence="7 8">
    <name type="scientific">Clostridium homopropionicum DSM 5847</name>
    <dbReference type="NCBI Taxonomy" id="1121318"/>
    <lineage>
        <taxon>Bacteria</taxon>
        <taxon>Bacillati</taxon>
        <taxon>Bacillota</taxon>
        <taxon>Clostridia</taxon>
        <taxon>Eubacteriales</taxon>
        <taxon>Clostridiaceae</taxon>
        <taxon>Clostridium</taxon>
    </lineage>
</organism>
<keyword evidence="6 7" id="KW-0808">Transferase</keyword>
<protein>
    <recommendedName>
        <fullName evidence="6">Phosphatidylglycerol lysyltransferase</fullName>
        <ecNumber evidence="6">2.3.2.3</ecNumber>
    </recommendedName>
    <alternativeName>
        <fullName evidence="6">Lysylphosphatidylglycerol synthase</fullName>
    </alternativeName>
</protein>
<sequence length="317" mass="36338">MNLFFIKHKKSILKATIAICAIVFVYVEGSSQIRAYNFNRVHHLLNNLSISVILILILLGILCLSTMTLYDYFLLEHIKVKMSFAKVWKLSWIANSFNNFLSFAGLTGASLRTLLYKKNGVRTKEAVYSSVIIASSTTIGVCFACWLVLLNVLNARPILKEYNFLWIGVIGFAIYLPLYYFIYEWKWLKKKFMPEIYNNNMEPKEIRIKVMAVSLLEWFSIAMLFWSICRLFTHQVGLIEAMAIITMSSVGAMMSFIPGGMGSFDLICLLGLRFMGTPPDRAMAILIIYRLFYHVIPWIIGVFLGISEVIQKKPKVN</sequence>
<dbReference type="GO" id="GO:0005886">
    <property type="term" value="C:plasma membrane"/>
    <property type="evidence" value="ECO:0007669"/>
    <property type="project" value="UniProtKB-SubCell"/>
</dbReference>
<feature type="transmembrane region" description="Helical" evidence="6">
    <location>
        <begin position="282"/>
        <end position="306"/>
    </location>
</feature>
<feature type="transmembrane region" description="Helical" evidence="6">
    <location>
        <begin position="87"/>
        <end position="106"/>
    </location>
</feature>
<dbReference type="RefSeq" id="WP_052220355.1">
    <property type="nucleotide sequence ID" value="NZ_LHUR01000012.1"/>
</dbReference>
<feature type="transmembrane region" description="Helical" evidence="6">
    <location>
        <begin position="126"/>
        <end position="152"/>
    </location>
</feature>
<accession>A0A0L6ZCE4</accession>
<comment type="subcellular location">
    <subcellularLocation>
        <location evidence="1 6">Cell membrane</location>
        <topology evidence="1 6">Multi-pass membrane protein</topology>
    </subcellularLocation>
</comment>
<reference evidence="8" key="1">
    <citation type="submission" date="2015-08" db="EMBL/GenBank/DDBJ databases">
        <title>Genome sequence of the strict anaerobe Clostridium homopropionicum LuHBu1 (DSM 5847T).</title>
        <authorList>
            <person name="Poehlein A."/>
            <person name="Beck M."/>
            <person name="Schiel-Bengelsdorf B."/>
            <person name="Bengelsdorf F.R."/>
            <person name="Daniel R."/>
            <person name="Duerre P."/>
        </authorList>
    </citation>
    <scope>NUCLEOTIDE SEQUENCE [LARGE SCALE GENOMIC DNA]</scope>
    <source>
        <strain evidence="8">DSM 5847</strain>
    </source>
</reference>
<comment type="caution">
    <text evidence="7">The sequence shown here is derived from an EMBL/GenBank/DDBJ whole genome shotgun (WGS) entry which is preliminary data.</text>
</comment>
<evidence type="ECO:0000313" key="7">
    <source>
        <dbReference type="EMBL" id="KOA20622.1"/>
    </source>
</evidence>
<dbReference type="GO" id="GO:0006629">
    <property type="term" value="P:lipid metabolic process"/>
    <property type="evidence" value="ECO:0007669"/>
    <property type="project" value="UniProtKB-KW"/>
</dbReference>
<dbReference type="AlphaFoldDB" id="A0A0L6ZCE4"/>
<keyword evidence="7" id="KW-0012">Acyltransferase</keyword>
<feature type="transmembrane region" description="Helical" evidence="6">
    <location>
        <begin position="164"/>
        <end position="183"/>
    </location>
</feature>
<evidence type="ECO:0000256" key="4">
    <source>
        <dbReference type="ARBA" id="ARBA00022989"/>
    </source>
</evidence>
<feature type="transmembrane region" description="Helical" evidence="6">
    <location>
        <begin position="208"/>
        <end position="229"/>
    </location>
</feature>
<proteinExistence type="inferred from homology"/>
<evidence type="ECO:0000256" key="1">
    <source>
        <dbReference type="ARBA" id="ARBA00004651"/>
    </source>
</evidence>
<dbReference type="PATRIC" id="fig|1121318.3.peg.768"/>
<name>A0A0L6ZCE4_9CLOT</name>
<keyword evidence="8" id="KW-1185">Reference proteome</keyword>
<feature type="transmembrane region" description="Helical" evidence="6">
    <location>
        <begin position="241"/>
        <end position="262"/>
    </location>
</feature>
<dbReference type="PANTHER" id="PTHR39087:SF2">
    <property type="entry name" value="UPF0104 MEMBRANE PROTEIN MJ1595"/>
    <property type="match status" value="1"/>
</dbReference>
<dbReference type="EC" id="2.3.2.3" evidence="6"/>
<keyword evidence="5 6" id="KW-0472">Membrane</keyword>
<dbReference type="PANTHER" id="PTHR39087">
    <property type="entry name" value="UPF0104 MEMBRANE PROTEIN MJ1595"/>
    <property type="match status" value="1"/>
</dbReference>
<feature type="transmembrane region" description="Helical" evidence="6">
    <location>
        <begin position="49"/>
        <end position="75"/>
    </location>
</feature>